<keyword evidence="1" id="KW-0732">Signal</keyword>
<gene>
    <name evidence="2" type="ORF">EDD77_10376</name>
</gene>
<evidence type="ECO:0000313" key="2">
    <source>
        <dbReference type="EMBL" id="TCL60753.1"/>
    </source>
</evidence>
<accession>A0A4R1R5G1</accession>
<comment type="caution">
    <text evidence="2">The sequence shown here is derived from an EMBL/GenBank/DDBJ whole genome shotgun (WGS) entry which is preliminary data.</text>
</comment>
<reference evidence="2 3" key="1">
    <citation type="submission" date="2019-03" db="EMBL/GenBank/DDBJ databases">
        <title>Genomic Encyclopedia of Type Strains, Phase IV (KMG-IV): sequencing the most valuable type-strain genomes for metagenomic binning, comparative biology and taxonomic classification.</title>
        <authorList>
            <person name="Goeker M."/>
        </authorList>
    </citation>
    <scope>NUCLEOTIDE SEQUENCE [LARGE SCALE GENOMIC DNA]</scope>
    <source>
        <strain evidence="2 3">DSM 100451</strain>
    </source>
</reference>
<evidence type="ECO:0008006" key="4">
    <source>
        <dbReference type="Google" id="ProtNLM"/>
    </source>
</evidence>
<evidence type="ECO:0000313" key="3">
    <source>
        <dbReference type="Proteomes" id="UP000295184"/>
    </source>
</evidence>
<dbReference type="OrthoDB" id="1846687at2"/>
<proteinExistence type="predicted"/>
<evidence type="ECO:0000256" key="1">
    <source>
        <dbReference type="SAM" id="SignalP"/>
    </source>
</evidence>
<organism evidence="2 3">
    <name type="scientific">Allofournierella massiliensis</name>
    <dbReference type="NCBI Taxonomy" id="1650663"/>
    <lineage>
        <taxon>Bacteria</taxon>
        <taxon>Bacillati</taxon>
        <taxon>Bacillota</taxon>
        <taxon>Clostridia</taxon>
        <taxon>Eubacteriales</taxon>
        <taxon>Oscillospiraceae</taxon>
        <taxon>Allofournierella</taxon>
    </lineage>
</organism>
<protein>
    <recommendedName>
        <fullName evidence="4">Fibronectin type-III domain-containing protein</fullName>
    </recommendedName>
</protein>
<dbReference type="RefSeq" id="WP_058962809.1">
    <property type="nucleotide sequence ID" value="NZ_CABKVM010000011.1"/>
</dbReference>
<feature type="signal peptide" evidence="1">
    <location>
        <begin position="1"/>
        <end position="20"/>
    </location>
</feature>
<dbReference type="Proteomes" id="UP000295184">
    <property type="component" value="Unassembled WGS sequence"/>
</dbReference>
<feature type="chain" id="PRO_5039055285" description="Fibronectin type-III domain-containing protein" evidence="1">
    <location>
        <begin position="21"/>
        <end position="191"/>
    </location>
</feature>
<dbReference type="AlphaFoldDB" id="A0A4R1R5G1"/>
<dbReference type="EMBL" id="SLUM01000003">
    <property type="protein sequence ID" value="TCL60753.1"/>
    <property type="molecule type" value="Genomic_DNA"/>
</dbReference>
<name>A0A4R1R5G1_9FIRM</name>
<sequence>MKRMKSLLALGLALAMAAFCLTGCSGSSEKEAESEAVEETYIASQAGGSITWPEGLDTSATFASQLDEASGTLYVVFNSVQNRFTNYFTPAGDSITVTSYATSEKDTATTQYLVTLWEEAEGGRAYVNGHTIEFATGGDCATATFDGLTPGKNYKIGIAYMSGVYRISGGLSVSGLSSAQALEADTNTEAA</sequence>